<gene>
    <name evidence="1" type="ORF">HYPSUDRAFT_119937</name>
</gene>
<accession>A0A0D2N751</accession>
<feature type="non-terminal residue" evidence="1">
    <location>
        <position position="1"/>
    </location>
</feature>
<dbReference type="AlphaFoldDB" id="A0A0D2N751"/>
<keyword evidence="2" id="KW-1185">Reference proteome</keyword>
<dbReference type="OrthoDB" id="3270451at2759"/>
<feature type="non-terminal residue" evidence="1">
    <location>
        <position position="124"/>
    </location>
</feature>
<organism evidence="1 2">
    <name type="scientific">Hypholoma sublateritium (strain FD-334 SS-4)</name>
    <dbReference type="NCBI Taxonomy" id="945553"/>
    <lineage>
        <taxon>Eukaryota</taxon>
        <taxon>Fungi</taxon>
        <taxon>Dikarya</taxon>
        <taxon>Basidiomycota</taxon>
        <taxon>Agaricomycotina</taxon>
        <taxon>Agaricomycetes</taxon>
        <taxon>Agaricomycetidae</taxon>
        <taxon>Agaricales</taxon>
        <taxon>Agaricineae</taxon>
        <taxon>Strophariaceae</taxon>
        <taxon>Hypholoma</taxon>
    </lineage>
</organism>
<dbReference type="STRING" id="945553.A0A0D2N751"/>
<reference evidence="2" key="1">
    <citation type="submission" date="2014-04" db="EMBL/GenBank/DDBJ databases">
        <title>Evolutionary Origins and Diversification of the Mycorrhizal Mutualists.</title>
        <authorList>
            <consortium name="DOE Joint Genome Institute"/>
            <consortium name="Mycorrhizal Genomics Consortium"/>
            <person name="Kohler A."/>
            <person name="Kuo A."/>
            <person name="Nagy L.G."/>
            <person name="Floudas D."/>
            <person name="Copeland A."/>
            <person name="Barry K.W."/>
            <person name="Cichocki N."/>
            <person name="Veneault-Fourrey C."/>
            <person name="LaButti K."/>
            <person name="Lindquist E.A."/>
            <person name="Lipzen A."/>
            <person name="Lundell T."/>
            <person name="Morin E."/>
            <person name="Murat C."/>
            <person name="Riley R."/>
            <person name="Ohm R."/>
            <person name="Sun H."/>
            <person name="Tunlid A."/>
            <person name="Henrissat B."/>
            <person name="Grigoriev I.V."/>
            <person name="Hibbett D.S."/>
            <person name="Martin F."/>
        </authorList>
    </citation>
    <scope>NUCLEOTIDE SEQUENCE [LARGE SCALE GENOMIC DNA]</scope>
    <source>
        <strain evidence="2">FD-334 SS-4</strain>
    </source>
</reference>
<name>A0A0D2N751_HYPSF</name>
<evidence type="ECO:0000313" key="2">
    <source>
        <dbReference type="Proteomes" id="UP000054270"/>
    </source>
</evidence>
<sequence length="124" mass="14056">YMRPNTPHAVFTPEHTICEGGHFFATTTMADTFYGIVHAFVGDSYITNTAHQACWLLLRRIMQLYHTGLVERKFSEDDTASAHVPHLRNMDSLLDLLATCNLSILSNVLDFETYCYPNQGPDDD</sequence>
<proteinExistence type="predicted"/>
<dbReference type="Proteomes" id="UP000054270">
    <property type="component" value="Unassembled WGS sequence"/>
</dbReference>
<evidence type="ECO:0000313" key="1">
    <source>
        <dbReference type="EMBL" id="KJA14959.1"/>
    </source>
</evidence>
<protein>
    <submittedName>
        <fullName evidence="1">Uncharacterized protein</fullName>
    </submittedName>
</protein>
<dbReference type="EMBL" id="KN817659">
    <property type="protein sequence ID" value="KJA14959.1"/>
    <property type="molecule type" value="Genomic_DNA"/>
</dbReference>